<dbReference type="PROSITE" id="PS00211">
    <property type="entry name" value="ABC_TRANSPORTER_1"/>
    <property type="match status" value="1"/>
</dbReference>
<dbReference type="InterPro" id="IPR050153">
    <property type="entry name" value="Metal_Ion_Import_ABC"/>
</dbReference>
<dbReference type="SUPFAM" id="SSF52540">
    <property type="entry name" value="P-loop containing nucleoside triphosphate hydrolases"/>
    <property type="match status" value="1"/>
</dbReference>
<dbReference type="PANTHER" id="PTHR42734">
    <property type="entry name" value="METAL TRANSPORT SYSTEM ATP-BINDING PROTEIN TM_0124-RELATED"/>
    <property type="match status" value="1"/>
</dbReference>
<dbReference type="CDD" id="cd03214">
    <property type="entry name" value="ABC_Iron-Siderophores_B12_Hemin"/>
    <property type="match status" value="1"/>
</dbReference>
<dbReference type="Pfam" id="PF00005">
    <property type="entry name" value="ABC_tran"/>
    <property type="match status" value="1"/>
</dbReference>
<dbReference type="STRING" id="545694.TREPR_1128"/>
<dbReference type="FunFam" id="3.40.50.300:FF:000134">
    <property type="entry name" value="Iron-enterobactin ABC transporter ATP-binding protein"/>
    <property type="match status" value="1"/>
</dbReference>
<dbReference type="InterPro" id="IPR003593">
    <property type="entry name" value="AAA+_ATPase"/>
</dbReference>
<keyword evidence="3 5" id="KW-0067">ATP-binding</keyword>
<feature type="domain" description="ABC transporter" evidence="4">
    <location>
        <begin position="21"/>
        <end position="256"/>
    </location>
</feature>
<evidence type="ECO:0000313" key="6">
    <source>
        <dbReference type="Proteomes" id="UP000009223"/>
    </source>
</evidence>
<dbReference type="InterPro" id="IPR027417">
    <property type="entry name" value="P-loop_NTPase"/>
</dbReference>
<evidence type="ECO:0000256" key="1">
    <source>
        <dbReference type="ARBA" id="ARBA00022448"/>
    </source>
</evidence>
<keyword evidence="1" id="KW-0813">Transport</keyword>
<keyword evidence="6" id="KW-1185">Reference proteome</keyword>
<reference evidence="6" key="1">
    <citation type="submission" date="2009-12" db="EMBL/GenBank/DDBJ databases">
        <title>Complete sequence of Treponema primitia strain ZAS-2.</title>
        <authorList>
            <person name="Tetu S.G."/>
            <person name="Matson E."/>
            <person name="Ren Q."/>
            <person name="Seshadri R."/>
            <person name="Elbourne L."/>
            <person name="Hassan K.A."/>
            <person name="Durkin A."/>
            <person name="Radune D."/>
            <person name="Mohamoud Y."/>
            <person name="Shay R."/>
            <person name="Jin S."/>
            <person name="Zhang X."/>
            <person name="Lucey K."/>
            <person name="Ballor N.R."/>
            <person name="Ottesen E."/>
            <person name="Rosenthal R."/>
            <person name="Allen A."/>
            <person name="Leadbetter J.R."/>
            <person name="Paulsen I.T."/>
        </authorList>
    </citation>
    <scope>NUCLEOTIDE SEQUENCE [LARGE SCALE GENOMIC DNA]</scope>
    <source>
        <strain evidence="6">ATCC BAA-887 / DSM 12427 / ZAS-2</strain>
    </source>
</reference>
<dbReference type="SMART" id="SM00382">
    <property type="entry name" value="AAA"/>
    <property type="match status" value="1"/>
</dbReference>
<name>F5YH77_TREPZ</name>
<sequence>MVNLKVPQEAPRESPDLKPALEVRDLSFSYGNNPVLKDIGFTMRSGVLLGLLGPNGAGKSTLFRCILGLEKTHSGTVLLDGQNIKTLTPAALAKRIAYVPQIHFPSFNYSALDMVLMGTAAQGKEWAIPNTRQREVASAALEQLGMGKFRDRGFRQLSGGEQQLVLIARALAQDARLLVMDEPTANLDYGNQIRVLLQVKELSRQGYSIILSTHNPDHAFLFADQVLALHNNSIAVSGAPGEVLTGELITRLYGVPVTIRRDSRGIPSCLPVMPGSLFNSV</sequence>
<proteinExistence type="predicted"/>
<dbReference type="Proteomes" id="UP000009223">
    <property type="component" value="Chromosome"/>
</dbReference>
<keyword evidence="5" id="KW-0378">Hydrolase</keyword>
<protein>
    <submittedName>
        <fullName evidence="5">Hemin import ATP-binding protein HmuV</fullName>
        <ecNumber evidence="5">3.6.3.-</ecNumber>
    </submittedName>
</protein>
<keyword evidence="2" id="KW-0547">Nucleotide-binding</keyword>
<dbReference type="Gene3D" id="3.40.50.300">
    <property type="entry name" value="P-loop containing nucleotide triphosphate hydrolases"/>
    <property type="match status" value="1"/>
</dbReference>
<dbReference type="EMBL" id="CP001843">
    <property type="protein sequence ID" value="AEF85399.1"/>
    <property type="molecule type" value="Genomic_DNA"/>
</dbReference>
<organism evidence="5 6">
    <name type="scientific">Treponema primitia (strain ATCC BAA-887 / DSM 12427 / ZAS-2)</name>
    <dbReference type="NCBI Taxonomy" id="545694"/>
    <lineage>
        <taxon>Bacteria</taxon>
        <taxon>Pseudomonadati</taxon>
        <taxon>Spirochaetota</taxon>
        <taxon>Spirochaetia</taxon>
        <taxon>Spirochaetales</taxon>
        <taxon>Treponemataceae</taxon>
        <taxon>Treponema</taxon>
    </lineage>
</organism>
<dbReference type="GO" id="GO:0005524">
    <property type="term" value="F:ATP binding"/>
    <property type="evidence" value="ECO:0007669"/>
    <property type="project" value="UniProtKB-KW"/>
</dbReference>
<dbReference type="KEGG" id="tpi:TREPR_1128"/>
<dbReference type="InterPro" id="IPR003439">
    <property type="entry name" value="ABC_transporter-like_ATP-bd"/>
</dbReference>
<dbReference type="RefSeq" id="WP_015708944.1">
    <property type="nucleotide sequence ID" value="NC_015578.1"/>
</dbReference>
<dbReference type="AlphaFoldDB" id="F5YH77"/>
<evidence type="ECO:0000256" key="2">
    <source>
        <dbReference type="ARBA" id="ARBA00022741"/>
    </source>
</evidence>
<evidence type="ECO:0000256" key="3">
    <source>
        <dbReference type="ARBA" id="ARBA00022840"/>
    </source>
</evidence>
<evidence type="ECO:0000313" key="5">
    <source>
        <dbReference type="EMBL" id="AEF85399.1"/>
    </source>
</evidence>
<dbReference type="PANTHER" id="PTHR42734:SF19">
    <property type="entry name" value="IRON COMPOUNDS ABC TRANSPORTER, ATP-BINDING PROTEIN"/>
    <property type="match status" value="1"/>
</dbReference>
<dbReference type="OrthoDB" id="9799337at2"/>
<dbReference type="HOGENOM" id="CLU_000604_1_11_12"/>
<evidence type="ECO:0000259" key="4">
    <source>
        <dbReference type="PROSITE" id="PS50893"/>
    </source>
</evidence>
<dbReference type="EC" id="3.6.3.-" evidence="5"/>
<dbReference type="PROSITE" id="PS50893">
    <property type="entry name" value="ABC_TRANSPORTER_2"/>
    <property type="match status" value="1"/>
</dbReference>
<dbReference type="GO" id="GO:0016887">
    <property type="term" value="F:ATP hydrolysis activity"/>
    <property type="evidence" value="ECO:0007669"/>
    <property type="project" value="InterPro"/>
</dbReference>
<dbReference type="InterPro" id="IPR017871">
    <property type="entry name" value="ABC_transporter-like_CS"/>
</dbReference>
<reference evidence="5 6" key="2">
    <citation type="journal article" date="2011" name="ISME J.">
        <title>RNA-seq reveals cooperative metabolic interactions between two termite-gut spirochete species in co-culture.</title>
        <authorList>
            <person name="Rosenthal A.Z."/>
            <person name="Matson E.G."/>
            <person name="Eldar A."/>
            <person name="Leadbetter J.R."/>
        </authorList>
    </citation>
    <scope>NUCLEOTIDE SEQUENCE [LARGE SCALE GENOMIC DNA]</scope>
    <source>
        <strain evidence="6">ATCC BAA-887 / DSM 12427 / ZAS-2</strain>
    </source>
</reference>
<dbReference type="eggNOG" id="COG1120">
    <property type="taxonomic scope" value="Bacteria"/>
</dbReference>
<gene>
    <name evidence="5" type="ordered locus">TREPR_1128</name>
</gene>
<accession>F5YH77</accession>